<protein>
    <submittedName>
        <fullName evidence="7">Disease resistance protein At4g27190-like isoform X2</fullName>
    </submittedName>
</protein>
<dbReference type="SUPFAM" id="SSF52058">
    <property type="entry name" value="L domain-like"/>
    <property type="match status" value="1"/>
</dbReference>
<feature type="domain" description="AAA+ ATPase" evidence="5">
    <location>
        <begin position="203"/>
        <end position="346"/>
    </location>
</feature>
<sequence length="1066" mass="120201">MSTDSAVSIAWDVLKWVVIPIKRQFGYVMSSKRYARDLQKEVGKLAYEAERIQNAVREAGDNLRHVYSHVSGWQGTAEKSLKESGDLVGDFEKASKTCCYGTLPDPNFRYQFSRKAKDKIKVIQDLARKGSEFKELNDISSRAPAPGIVTAPTRARREGKEVVQLTTATASASSASTSIRDDGVFKSRAQMIRDIMDALANDSNSVVGVYGMGGVGKSTLLVDAERRIREEKSFDLVAKADVSENPDIKRIQGEIAHALGLSDIKDEDIVSVRAELLRTRLEKEEREKKKVLIILDNLWKGLDLRSVGIPCGHDNKVIGCKLLLTSRNRDVLRREMGCDRDFLLGELQEEEAKELFEKIVGNKVHVDEFKPLADEALHKCAGVPFLILAIAKRFKDAGFSEWKDTLKRIEMSKDKGINDVINKMLQLSYDDLEEEVKLTLRLCVVYGVSEPSLENLVRYGVGLGLYAEYGSIEEARNRLSSIIRTLQASSLLLENGDGGGFKIHDLVREFVASVASRDQPLLVLKDKDKFVIELSKDKVKTCRAICFPYIDMEELPEDLDCPELQMFLLFTNNKSLNVPDSLFKSMRKLMVLSLTGIHLIRSPSSFQSLVILHTLCLHRCTLDDVAILGELKELRILSFMSSEIRRLPKEIGQLVELRLLDLSYCFPLGIIEPGVLGSLINLEELYMEHSFHQWNAVEQTTPTNACPIELNRMEKLRTLHMRFGDPNVLPEDLNLEKLTKYEIRIAYWRWLPKYKGSRTLVLDLDEKSDVLRKGCIQSILGKTDNLILCGLAEIEQSICTLSRKGFPKLKHLKVEDSPSTHFILHSTSHTNFNTLESLILVNLINLEKICYGHISSKSFSALKVVRVVGCHKMEVLFPLSVARELPQLEEVKVVDCRTVQGIVEADDFTKCELPMLRVLKLRKLPNIKNFFTTETAPSSSTSGDPTGTQIAFFNGQQVAFPRLGTLEITGLDNLRYMLSPSMVKSLAQLRELSISNCVKMETIVTEEEGWGIEASETLAFPKLTDLHLRRLESLTCFSRQKCSREARSRDRAKSCSRALFNREVPD</sequence>
<evidence type="ECO:0000256" key="1">
    <source>
        <dbReference type="ARBA" id="ARBA00008894"/>
    </source>
</evidence>
<dbReference type="Pfam" id="PF23247">
    <property type="entry name" value="LRR_RPS2"/>
    <property type="match status" value="2"/>
</dbReference>
<keyword evidence="3" id="KW-0611">Plant defense</keyword>
<evidence type="ECO:0000313" key="6">
    <source>
        <dbReference type="Proteomes" id="UP000827889"/>
    </source>
</evidence>
<keyword evidence="2" id="KW-0547">Nucleotide-binding</keyword>
<evidence type="ECO:0000313" key="7">
    <source>
        <dbReference type="RefSeq" id="XP_048135361.1"/>
    </source>
</evidence>
<dbReference type="Gene3D" id="3.80.10.10">
    <property type="entry name" value="Ribonuclease Inhibitor"/>
    <property type="match status" value="1"/>
</dbReference>
<keyword evidence="4" id="KW-0067">ATP-binding</keyword>
<organism evidence="6 7">
    <name type="scientific">Rhodamnia argentea</name>
    <dbReference type="NCBI Taxonomy" id="178133"/>
    <lineage>
        <taxon>Eukaryota</taxon>
        <taxon>Viridiplantae</taxon>
        <taxon>Streptophyta</taxon>
        <taxon>Embryophyta</taxon>
        <taxon>Tracheophyta</taxon>
        <taxon>Spermatophyta</taxon>
        <taxon>Magnoliopsida</taxon>
        <taxon>eudicotyledons</taxon>
        <taxon>Gunneridae</taxon>
        <taxon>Pentapetalae</taxon>
        <taxon>rosids</taxon>
        <taxon>malvids</taxon>
        <taxon>Myrtales</taxon>
        <taxon>Myrtaceae</taxon>
        <taxon>Myrtoideae</taxon>
        <taxon>Myrteae</taxon>
        <taxon>Australasian group</taxon>
        <taxon>Rhodamnia</taxon>
    </lineage>
</organism>
<dbReference type="Gene3D" id="3.40.50.300">
    <property type="entry name" value="P-loop containing nucleotide triphosphate hydrolases"/>
    <property type="match status" value="1"/>
</dbReference>
<dbReference type="InterPro" id="IPR057135">
    <property type="entry name" value="At4g27190-like_LRR"/>
</dbReference>
<dbReference type="PANTHER" id="PTHR33463">
    <property type="entry name" value="NB-ARC DOMAIN-CONTAINING PROTEIN-RELATED"/>
    <property type="match status" value="1"/>
</dbReference>
<dbReference type="Pfam" id="PF00931">
    <property type="entry name" value="NB-ARC"/>
    <property type="match status" value="1"/>
</dbReference>
<evidence type="ECO:0000256" key="4">
    <source>
        <dbReference type="ARBA" id="ARBA00022840"/>
    </source>
</evidence>
<dbReference type="Proteomes" id="UP000827889">
    <property type="component" value="Chromosome 5"/>
</dbReference>
<evidence type="ECO:0000259" key="5">
    <source>
        <dbReference type="SMART" id="SM00382"/>
    </source>
</evidence>
<dbReference type="Gene3D" id="1.10.8.430">
    <property type="entry name" value="Helical domain of apoptotic protease-activating factors"/>
    <property type="match status" value="1"/>
</dbReference>
<dbReference type="SMART" id="SM00382">
    <property type="entry name" value="AAA"/>
    <property type="match status" value="1"/>
</dbReference>
<dbReference type="PRINTS" id="PR00364">
    <property type="entry name" value="DISEASERSIST"/>
</dbReference>
<dbReference type="InterPro" id="IPR042197">
    <property type="entry name" value="Apaf_helical"/>
</dbReference>
<accession>A0ABM3HFI2</accession>
<dbReference type="GeneID" id="125315170"/>
<keyword evidence="6" id="KW-1185">Reference proteome</keyword>
<dbReference type="InterPro" id="IPR003593">
    <property type="entry name" value="AAA+_ATPase"/>
</dbReference>
<dbReference type="InterPro" id="IPR002182">
    <property type="entry name" value="NB-ARC"/>
</dbReference>
<gene>
    <name evidence="7" type="primary">LOC125315170</name>
</gene>
<evidence type="ECO:0000256" key="2">
    <source>
        <dbReference type="ARBA" id="ARBA00022741"/>
    </source>
</evidence>
<proteinExistence type="inferred from homology"/>
<evidence type="ECO:0000256" key="3">
    <source>
        <dbReference type="ARBA" id="ARBA00022821"/>
    </source>
</evidence>
<name>A0ABM3HFI2_9MYRT</name>
<dbReference type="InterPro" id="IPR027417">
    <property type="entry name" value="P-loop_NTPase"/>
</dbReference>
<reference evidence="7" key="1">
    <citation type="submission" date="2025-08" db="UniProtKB">
        <authorList>
            <consortium name="RefSeq"/>
        </authorList>
    </citation>
    <scope>IDENTIFICATION</scope>
    <source>
        <tissue evidence="7">Leaf</tissue>
    </source>
</reference>
<dbReference type="PANTHER" id="PTHR33463:SF203">
    <property type="entry name" value="AAA+ ATPASE DOMAIN-CONTAINING PROTEIN"/>
    <property type="match status" value="1"/>
</dbReference>
<dbReference type="RefSeq" id="XP_048135361.1">
    <property type="nucleotide sequence ID" value="XM_048279404.1"/>
</dbReference>
<comment type="similarity">
    <text evidence="1">Belongs to the disease resistance NB-LRR family.</text>
</comment>
<dbReference type="SUPFAM" id="SSF52540">
    <property type="entry name" value="P-loop containing nucleoside triphosphate hydrolases"/>
    <property type="match status" value="1"/>
</dbReference>
<dbReference type="InterPro" id="IPR032675">
    <property type="entry name" value="LRR_dom_sf"/>
</dbReference>
<dbReference type="InterPro" id="IPR050905">
    <property type="entry name" value="Plant_NBS-LRR"/>
</dbReference>